<dbReference type="AlphaFoldDB" id="A0A9Q3GSZ0"/>
<protein>
    <submittedName>
        <fullName evidence="2">Uncharacterized protein</fullName>
    </submittedName>
</protein>
<name>A0A9Q3GSZ0_9BASI</name>
<reference evidence="2" key="1">
    <citation type="submission" date="2021-03" db="EMBL/GenBank/DDBJ databases">
        <title>Draft genome sequence of rust myrtle Austropuccinia psidii MF-1, a brazilian biotype.</title>
        <authorList>
            <person name="Quecine M.C."/>
            <person name="Pachon D.M.R."/>
            <person name="Bonatelli M.L."/>
            <person name="Correr F.H."/>
            <person name="Franceschini L.M."/>
            <person name="Leite T.F."/>
            <person name="Margarido G.R.A."/>
            <person name="Almeida C.A."/>
            <person name="Ferrarezi J.A."/>
            <person name="Labate C.A."/>
        </authorList>
    </citation>
    <scope>NUCLEOTIDE SEQUENCE</scope>
    <source>
        <strain evidence="2">MF-1</strain>
    </source>
</reference>
<evidence type="ECO:0000313" key="2">
    <source>
        <dbReference type="EMBL" id="MBW0477670.1"/>
    </source>
</evidence>
<feature type="compositionally biased region" description="Low complexity" evidence="1">
    <location>
        <begin position="35"/>
        <end position="45"/>
    </location>
</feature>
<keyword evidence="3" id="KW-1185">Reference proteome</keyword>
<dbReference type="Proteomes" id="UP000765509">
    <property type="component" value="Unassembled WGS sequence"/>
</dbReference>
<dbReference type="EMBL" id="AVOT02004889">
    <property type="protein sequence ID" value="MBW0477670.1"/>
    <property type="molecule type" value="Genomic_DNA"/>
</dbReference>
<evidence type="ECO:0000256" key="1">
    <source>
        <dbReference type="SAM" id="MobiDB-lite"/>
    </source>
</evidence>
<organism evidence="2 3">
    <name type="scientific">Austropuccinia psidii MF-1</name>
    <dbReference type="NCBI Taxonomy" id="1389203"/>
    <lineage>
        <taxon>Eukaryota</taxon>
        <taxon>Fungi</taxon>
        <taxon>Dikarya</taxon>
        <taxon>Basidiomycota</taxon>
        <taxon>Pucciniomycotina</taxon>
        <taxon>Pucciniomycetes</taxon>
        <taxon>Pucciniales</taxon>
        <taxon>Sphaerophragmiaceae</taxon>
        <taxon>Austropuccinia</taxon>
    </lineage>
</organism>
<feature type="compositionally biased region" description="Basic and acidic residues" evidence="1">
    <location>
        <begin position="55"/>
        <end position="69"/>
    </location>
</feature>
<gene>
    <name evidence="2" type="ORF">O181_017385</name>
</gene>
<proteinExistence type="predicted"/>
<evidence type="ECO:0000313" key="3">
    <source>
        <dbReference type="Proteomes" id="UP000765509"/>
    </source>
</evidence>
<accession>A0A9Q3GSZ0</accession>
<sequence length="100" mass="10968">MAFLGHLGPLWPLQPRVWGTLRPLLAAIRWGQGGPSTSPQGQVGPHEPIFAPKNGQKDCRTRIGQEAHSGHLQPRASGNHQRPPAQAEQYFPSVQKQNLP</sequence>
<feature type="region of interest" description="Disordered" evidence="1">
    <location>
        <begin position="30"/>
        <end position="100"/>
    </location>
</feature>
<comment type="caution">
    <text evidence="2">The sequence shown here is derived from an EMBL/GenBank/DDBJ whole genome shotgun (WGS) entry which is preliminary data.</text>
</comment>